<comment type="caution">
    <text evidence="1">The sequence shown here is derived from an EMBL/GenBank/DDBJ whole genome shotgun (WGS) entry which is preliminary data.</text>
</comment>
<evidence type="ECO:0000313" key="3">
    <source>
        <dbReference type="Proteomes" id="UP000602510"/>
    </source>
</evidence>
<organism evidence="1 3">
    <name type="scientific">Phytophthora infestans</name>
    <name type="common">Potato late blight agent</name>
    <name type="synonym">Botrytis infestans</name>
    <dbReference type="NCBI Taxonomy" id="4787"/>
    <lineage>
        <taxon>Eukaryota</taxon>
        <taxon>Sar</taxon>
        <taxon>Stramenopiles</taxon>
        <taxon>Oomycota</taxon>
        <taxon>Peronosporomycetes</taxon>
        <taxon>Peronosporales</taxon>
        <taxon>Peronosporaceae</taxon>
        <taxon>Phytophthora</taxon>
    </lineage>
</organism>
<protein>
    <submittedName>
        <fullName evidence="1">Uncharacterized protein</fullName>
    </submittedName>
</protein>
<evidence type="ECO:0000313" key="2">
    <source>
        <dbReference type="EMBL" id="KAF4132690.1"/>
    </source>
</evidence>
<dbReference type="EMBL" id="WSZM01000063">
    <property type="protein sequence ID" value="KAF4044633.1"/>
    <property type="molecule type" value="Genomic_DNA"/>
</dbReference>
<sequence length="114" mass="12445">MDPDKVNELAKQVAASRVSLDSAKGNYSLADGDDAGDLPLTVLNWKMQLGQWGGSLHWFLRDIMPPQYDRPGLLTAQLMAGFESLEVQIEVNSSTSVDTVGQVGSHFTRDNIIP</sequence>
<evidence type="ECO:0000313" key="1">
    <source>
        <dbReference type="EMBL" id="KAF4044633.1"/>
    </source>
</evidence>
<dbReference type="Proteomes" id="UP000602510">
    <property type="component" value="Unassembled WGS sequence"/>
</dbReference>
<gene>
    <name evidence="1" type="ORF">GN244_ATG03039</name>
    <name evidence="2" type="ORF">GN958_ATG18102</name>
</gene>
<accession>A0A833T739</accession>
<dbReference type="AlphaFoldDB" id="A0A833T739"/>
<dbReference type="Proteomes" id="UP000704712">
    <property type="component" value="Unassembled WGS sequence"/>
</dbReference>
<keyword evidence="3" id="KW-1185">Reference proteome</keyword>
<name>A0A833T739_PHYIN</name>
<dbReference type="EMBL" id="JAACNO010002504">
    <property type="protein sequence ID" value="KAF4132690.1"/>
    <property type="molecule type" value="Genomic_DNA"/>
</dbReference>
<proteinExistence type="predicted"/>
<reference evidence="1" key="1">
    <citation type="submission" date="2020-04" db="EMBL/GenBank/DDBJ databases">
        <title>Hybrid Assembly of Korean Phytophthora infestans isolates.</title>
        <authorList>
            <person name="Prokchorchik M."/>
            <person name="Lee Y."/>
            <person name="Seo J."/>
            <person name="Cho J.-H."/>
            <person name="Park Y.-E."/>
            <person name="Jang D.-C."/>
            <person name="Im J.-S."/>
            <person name="Choi J.-G."/>
            <person name="Park H.-J."/>
            <person name="Lee G.-B."/>
            <person name="Lee Y.-G."/>
            <person name="Hong S.-Y."/>
            <person name="Cho K."/>
            <person name="Sohn K.H."/>
        </authorList>
    </citation>
    <scope>NUCLEOTIDE SEQUENCE</scope>
    <source>
        <strain evidence="1">KR_1_A1</strain>
        <strain evidence="2">KR_2_A2</strain>
    </source>
</reference>